<dbReference type="NCBIfam" id="NF041622">
    <property type="entry name" value="KwaA"/>
    <property type="match status" value="1"/>
</dbReference>
<evidence type="ECO:0000313" key="2">
    <source>
        <dbReference type="EMBL" id="MCZ8517563.1"/>
    </source>
</evidence>
<protein>
    <submittedName>
        <fullName evidence="2">Uncharacterized protein</fullName>
    </submittedName>
</protein>
<dbReference type="Proteomes" id="UP001527882">
    <property type="component" value="Unassembled WGS sequence"/>
</dbReference>
<accession>A0ABT4QL24</accession>
<gene>
    <name evidence="2" type="ORF">O9H85_35560</name>
</gene>
<feature type="transmembrane region" description="Helical" evidence="1">
    <location>
        <begin position="7"/>
        <end position="32"/>
    </location>
</feature>
<dbReference type="InterPro" id="IPR048118">
    <property type="entry name" value="KwaA"/>
</dbReference>
<evidence type="ECO:0000256" key="1">
    <source>
        <dbReference type="SAM" id="Phobius"/>
    </source>
</evidence>
<reference evidence="2 3" key="1">
    <citation type="submission" date="2022-12" db="EMBL/GenBank/DDBJ databases">
        <title>Draft genome sequence of Paenibacillus sp. dW9.</title>
        <authorList>
            <person name="Choi E.-W."/>
            <person name="Kim D.-U."/>
        </authorList>
    </citation>
    <scope>NUCLEOTIDE SEQUENCE [LARGE SCALE GENOMIC DNA]</scope>
    <source>
        <strain evidence="3">dW9</strain>
    </source>
</reference>
<name>A0ABT4QL24_9BACL</name>
<feature type="transmembrane region" description="Helical" evidence="1">
    <location>
        <begin position="114"/>
        <end position="135"/>
    </location>
</feature>
<keyword evidence="3" id="KW-1185">Reference proteome</keyword>
<keyword evidence="1" id="KW-0472">Membrane</keyword>
<evidence type="ECO:0000313" key="3">
    <source>
        <dbReference type="Proteomes" id="UP001527882"/>
    </source>
</evidence>
<dbReference type="EMBL" id="JAQAGZ010000042">
    <property type="protein sequence ID" value="MCZ8517563.1"/>
    <property type="molecule type" value="Genomic_DNA"/>
</dbReference>
<keyword evidence="1" id="KW-1133">Transmembrane helix</keyword>
<organism evidence="2 3">
    <name type="scientific">Paenibacillus gyeongsangnamensis</name>
    <dbReference type="NCBI Taxonomy" id="3388067"/>
    <lineage>
        <taxon>Bacteria</taxon>
        <taxon>Bacillati</taxon>
        <taxon>Bacillota</taxon>
        <taxon>Bacilli</taxon>
        <taxon>Bacillales</taxon>
        <taxon>Paenibacillaceae</taxon>
        <taxon>Paenibacillus</taxon>
    </lineage>
</organism>
<sequence>MYIWGKIELFIISLWLLFVLIIVATIKIPIYFETDWKFIGVYKLLKMNIVPLICIIFLILGWIFMKRLKYKLSGSKQVFMRINKIQDGNYEHLTFLTTYIVPLISLNLTEKRNVIILFMLLSIIGAICVKTHLFYANPSLALLGYHIYVISAVTRTGSEKDLILISRERLTKDMSIAYRELDEKIYFAGAVK</sequence>
<keyword evidence="1" id="KW-0812">Transmembrane</keyword>
<dbReference type="RefSeq" id="WP_269886104.1">
    <property type="nucleotide sequence ID" value="NZ_JAQAGZ010000042.1"/>
</dbReference>
<comment type="caution">
    <text evidence="2">The sequence shown here is derived from an EMBL/GenBank/DDBJ whole genome shotgun (WGS) entry which is preliminary data.</text>
</comment>
<feature type="transmembrane region" description="Helical" evidence="1">
    <location>
        <begin position="44"/>
        <end position="65"/>
    </location>
</feature>
<proteinExistence type="predicted"/>